<evidence type="ECO:0000313" key="1">
    <source>
        <dbReference type="EMBL" id="MBL0427698.1"/>
    </source>
</evidence>
<gene>
    <name evidence="1" type="ORF">JI746_21465</name>
</gene>
<comment type="caution">
    <text evidence="1">The sequence shown here is derived from an EMBL/GenBank/DDBJ whole genome shotgun (WGS) entry which is preliminary data.</text>
</comment>
<evidence type="ECO:0000313" key="2">
    <source>
        <dbReference type="Proteomes" id="UP000622707"/>
    </source>
</evidence>
<dbReference type="SUPFAM" id="SSF101478">
    <property type="entry name" value="ADP-ribosylglycohydrolase"/>
    <property type="match status" value="1"/>
</dbReference>
<dbReference type="InterPro" id="IPR005502">
    <property type="entry name" value="Ribosyl_crysJ1"/>
</dbReference>
<dbReference type="PANTHER" id="PTHR16222">
    <property type="entry name" value="ADP-RIBOSYLGLYCOHYDROLASE"/>
    <property type="match status" value="1"/>
</dbReference>
<reference evidence="1 2" key="1">
    <citation type="journal article" date="2017" name="Int. J. Syst. Evol. Microbiol.">
        <title>Ramlibacter alkalitolerans sp. nov., alkali-tolerant bacterium isolated from soil of ginseng.</title>
        <authorList>
            <person name="Lee D.H."/>
            <person name="Cha C.J."/>
        </authorList>
    </citation>
    <scope>NUCLEOTIDE SEQUENCE [LARGE SCALE GENOMIC DNA]</scope>
    <source>
        <strain evidence="1 2">KACC 19305</strain>
    </source>
</reference>
<protein>
    <submittedName>
        <fullName evidence="1">ADP-ribosylglycohydrolase family protein</fullName>
    </submittedName>
</protein>
<sequence>MLGAIIGDILGSPYEDRYPGELPEGLFQPACRVTDDSTLTVATMDALLHGLDPAETYRRYALRFTGEIPDTSIEGRKTGRMHHAGYGPSFEEWARTPGKPANISNGNGCVMRIAPLAYMPLDEPALLAEAERFTRSTHNDDTAVLATQVYVFALRRLLDAPVPANGRGPKVEWPALRQAVLARFPAAGQMLGDHLDEYPSRAQWMDPSLQANWLAHEAVRAVMVVLKGEVASYEKAVSRAILIGGDTDTVGCITGGLAEAQFGIPKRVLQRGREFIPPELLEIVDKFYAAYGRPRDVPCTEAAEPPAVTPAATTPAHGALPRPWWKRLLGVRV</sequence>
<proteinExistence type="predicted"/>
<dbReference type="EMBL" id="JAEQND010000013">
    <property type="protein sequence ID" value="MBL0427698.1"/>
    <property type="molecule type" value="Genomic_DNA"/>
</dbReference>
<dbReference type="Proteomes" id="UP000622707">
    <property type="component" value="Unassembled WGS sequence"/>
</dbReference>
<dbReference type="InterPro" id="IPR050792">
    <property type="entry name" value="ADP-ribosylglycohydrolase"/>
</dbReference>
<accession>A0ABS1JTX2</accession>
<name>A0ABS1JTX2_9BURK</name>
<dbReference type="InterPro" id="IPR036705">
    <property type="entry name" value="Ribosyl_crysJ1_sf"/>
</dbReference>
<organism evidence="1 2">
    <name type="scientific">Ramlibacter alkalitolerans</name>
    <dbReference type="NCBI Taxonomy" id="2039631"/>
    <lineage>
        <taxon>Bacteria</taxon>
        <taxon>Pseudomonadati</taxon>
        <taxon>Pseudomonadota</taxon>
        <taxon>Betaproteobacteria</taxon>
        <taxon>Burkholderiales</taxon>
        <taxon>Comamonadaceae</taxon>
        <taxon>Ramlibacter</taxon>
    </lineage>
</organism>
<dbReference type="PANTHER" id="PTHR16222:SF12">
    <property type="entry name" value="ADP-RIBOSYLGLYCOHYDROLASE-RELATED"/>
    <property type="match status" value="1"/>
</dbReference>
<dbReference type="Gene3D" id="1.10.4080.10">
    <property type="entry name" value="ADP-ribosylation/Crystallin J1"/>
    <property type="match status" value="1"/>
</dbReference>
<dbReference type="Pfam" id="PF03747">
    <property type="entry name" value="ADP_ribosyl_GH"/>
    <property type="match status" value="1"/>
</dbReference>
<keyword evidence="2" id="KW-1185">Reference proteome</keyword>
<dbReference type="RefSeq" id="WP_201692332.1">
    <property type="nucleotide sequence ID" value="NZ_JAEQND010000013.1"/>
</dbReference>